<name>Q1LT47_BAUCH</name>
<evidence type="ECO:0000313" key="12">
    <source>
        <dbReference type="Proteomes" id="UP000002427"/>
    </source>
</evidence>
<gene>
    <name evidence="11" type="primary">lolC</name>
    <name evidence="11" type="ordered locus">BCI_0426</name>
</gene>
<evidence type="ECO:0000313" key="11">
    <source>
        <dbReference type="EMBL" id="ABF14127.3"/>
    </source>
</evidence>
<comment type="similarity">
    <text evidence="2">Belongs to the ABC-4 integral membrane protein family. LolC/E subfamily.</text>
</comment>
<dbReference type="RefSeq" id="WP_011520600.1">
    <property type="nucleotide sequence ID" value="NC_007984.1"/>
</dbReference>
<dbReference type="GO" id="GO:0044874">
    <property type="term" value="P:lipoprotein localization to outer membrane"/>
    <property type="evidence" value="ECO:0007669"/>
    <property type="project" value="TreeGrafter"/>
</dbReference>
<dbReference type="PANTHER" id="PTHR30489">
    <property type="entry name" value="LIPOPROTEIN-RELEASING SYSTEM TRANSMEMBRANE PROTEIN LOLE"/>
    <property type="match status" value="1"/>
</dbReference>
<organism evidence="11 12">
    <name type="scientific">Baumannia cicadellinicola subsp. Homalodisca coagulata</name>
    <dbReference type="NCBI Taxonomy" id="374463"/>
    <lineage>
        <taxon>Bacteria</taxon>
        <taxon>Pseudomonadati</taxon>
        <taxon>Pseudomonadota</taxon>
        <taxon>Gammaproteobacteria</taxon>
        <taxon>Candidatus Palibaumannia</taxon>
    </lineage>
</organism>
<dbReference type="InterPro" id="IPR011925">
    <property type="entry name" value="LolCE_TM"/>
</dbReference>
<proteinExistence type="inferred from homology"/>
<dbReference type="GO" id="GO:0042953">
    <property type="term" value="P:lipoprotein transport"/>
    <property type="evidence" value="ECO:0007669"/>
    <property type="project" value="InterPro"/>
</dbReference>
<keyword evidence="11" id="KW-0449">Lipoprotein</keyword>
<keyword evidence="12" id="KW-1185">Reference proteome</keyword>
<feature type="transmembrane region" description="Helical" evidence="8">
    <location>
        <begin position="314"/>
        <end position="340"/>
    </location>
</feature>
<feature type="transmembrane region" description="Helical" evidence="8">
    <location>
        <begin position="269"/>
        <end position="293"/>
    </location>
</feature>
<dbReference type="PANTHER" id="PTHR30489:SF8">
    <property type="entry name" value="LIPOPROTEIN-RELEASING SYSTEM TRANSMEMBRANE PROTEIN LOLC"/>
    <property type="match status" value="1"/>
</dbReference>
<evidence type="ECO:0000259" key="9">
    <source>
        <dbReference type="Pfam" id="PF02687"/>
    </source>
</evidence>
<evidence type="ECO:0000256" key="8">
    <source>
        <dbReference type="SAM" id="Phobius"/>
    </source>
</evidence>
<feature type="domain" description="ABC3 transporter permease C-terminal" evidence="9">
    <location>
        <begin position="273"/>
        <end position="389"/>
    </location>
</feature>
<feature type="transmembrane region" description="Helical" evidence="8">
    <location>
        <begin position="360"/>
        <end position="380"/>
    </location>
</feature>
<evidence type="ECO:0000259" key="10">
    <source>
        <dbReference type="Pfam" id="PF12704"/>
    </source>
</evidence>
<dbReference type="GO" id="GO:0098797">
    <property type="term" value="C:plasma membrane protein complex"/>
    <property type="evidence" value="ECO:0007669"/>
    <property type="project" value="TreeGrafter"/>
</dbReference>
<keyword evidence="7 8" id="KW-0472">Membrane</keyword>
<evidence type="ECO:0000256" key="6">
    <source>
        <dbReference type="ARBA" id="ARBA00022989"/>
    </source>
</evidence>
<dbReference type="EMBL" id="CP000238">
    <property type="protein sequence ID" value="ABF14127.3"/>
    <property type="molecule type" value="Genomic_DNA"/>
</dbReference>
<reference evidence="11 12" key="1">
    <citation type="journal article" date="2006" name="PLoS Biol.">
        <title>Metabolic complementarity and genomics of the dual bacterial symbiosis of sharpshooters.</title>
        <authorList>
            <person name="Wu D."/>
            <person name="Daugherty S.C."/>
            <person name="Van Aken S.E."/>
            <person name="Pai G.H."/>
            <person name="Watkins K.L."/>
            <person name="Khouri H."/>
            <person name="Tallon L.J."/>
            <person name="Zaborsky J.M."/>
            <person name="Dunbar H.E."/>
            <person name="Tran P.L."/>
            <person name="Moran N.A."/>
            <person name="Eisen J.A."/>
        </authorList>
    </citation>
    <scope>NUCLEOTIDE SEQUENCE [LARGE SCALE GENOMIC DNA]</scope>
    <source>
        <strain evidence="11">Hc</strain>
    </source>
</reference>
<dbReference type="Pfam" id="PF02687">
    <property type="entry name" value="FtsX"/>
    <property type="match status" value="1"/>
</dbReference>
<evidence type="ECO:0000256" key="3">
    <source>
        <dbReference type="ARBA" id="ARBA00022448"/>
    </source>
</evidence>
<evidence type="ECO:0000256" key="1">
    <source>
        <dbReference type="ARBA" id="ARBA00004651"/>
    </source>
</evidence>
<feature type="transmembrane region" description="Helical" evidence="8">
    <location>
        <begin position="21"/>
        <end position="46"/>
    </location>
</feature>
<dbReference type="InterPro" id="IPR051447">
    <property type="entry name" value="Lipoprotein-release_system"/>
</dbReference>
<keyword evidence="5 8" id="KW-0812">Transmembrane</keyword>
<dbReference type="NCBIfam" id="NF008076">
    <property type="entry name" value="PRK10814.1"/>
    <property type="match status" value="1"/>
</dbReference>
<feature type="unsure residue" description="I or L" evidence="11">
    <location>
        <position position="82"/>
    </location>
</feature>
<dbReference type="Pfam" id="PF12704">
    <property type="entry name" value="MacB_PCD"/>
    <property type="match status" value="1"/>
</dbReference>
<dbReference type="KEGG" id="bci:BCI_0426"/>
<dbReference type="AlphaFoldDB" id="Q1LT47"/>
<dbReference type="NCBIfam" id="TIGR02212">
    <property type="entry name" value="lolCE"/>
    <property type="match status" value="1"/>
</dbReference>
<dbReference type="STRING" id="374463.BCI_0426"/>
<evidence type="ECO:0000256" key="7">
    <source>
        <dbReference type="ARBA" id="ARBA00023136"/>
    </source>
</evidence>
<dbReference type="InterPro" id="IPR003838">
    <property type="entry name" value="ABC3_permease_C"/>
</dbReference>
<evidence type="ECO:0000256" key="2">
    <source>
        <dbReference type="ARBA" id="ARBA00005236"/>
    </source>
</evidence>
<dbReference type="InterPro" id="IPR025857">
    <property type="entry name" value="MacB_PCD"/>
</dbReference>
<protein>
    <submittedName>
        <fullName evidence="11">Lipoprotein releasing system, transmembrane protein LolC</fullName>
    </submittedName>
</protein>
<comment type="subcellular location">
    <subcellularLocation>
        <location evidence="1">Cell membrane</location>
        <topology evidence="1">Multi-pass membrane protein</topology>
    </subcellularLocation>
</comment>
<keyword evidence="4" id="KW-1003">Cell membrane</keyword>
<dbReference type="Proteomes" id="UP000002427">
    <property type="component" value="Chromosome"/>
</dbReference>
<evidence type="ECO:0000256" key="4">
    <source>
        <dbReference type="ARBA" id="ARBA00022475"/>
    </source>
</evidence>
<feature type="domain" description="MacB-like periplasmic core" evidence="10">
    <location>
        <begin position="25"/>
        <end position="214"/>
    </location>
</feature>
<accession>Q1LT47</accession>
<sequence length="397" mass="44344">MYQPLALYIGLRYMCRQVSNGRFISLLSTIGIILGVMALVTILSIMNGFERVLENNVLRFIPQALLTTKNGCLNPLSAPFFLKEDILKDKGVIGIAPFTTGDVILQSPNSFAMGIILGINSSDSEPLANYLVDTHISQLSPGKYHIILGQKLADKLGVKYNDKIRIIVPSVSQFTPLGRIPSQRLFTVIGTYITNSEVDQYQILVNQQDASHLMHYPSGYVTGWRLWLQQPLKVDSISKIQCLPNELIWKDWRERKSELFHAIHMEKNIMGLLLSLIVVVAAFNILTSLCMIVREKKSEVAIFATQGLQFYQIMPVFMIQGVSAGIIGALVGAILGVLLANTLNYFPLFHNNTLPINIEPLQIVTIIILTTVLAWLSTIYPSWCAVTKNVVELLRDE</sequence>
<dbReference type="OrthoDB" id="9808461at2"/>
<keyword evidence="3" id="KW-0813">Transport</keyword>
<keyword evidence="6 8" id="KW-1133">Transmembrane helix</keyword>
<evidence type="ECO:0000256" key="5">
    <source>
        <dbReference type="ARBA" id="ARBA00022692"/>
    </source>
</evidence>